<sequence length="388" mass="42145">MTRERILKNARIVLRDEIMTGAVRLADGVITSIDPGTCNVTNAEDMGNDYLLPGFVELHTDNLEQELEPRPGVFWPDPLAAVLAHDNTMAGAGITTVLDAVSLGEYHDGPKRAQMMDLSLKALRRARATGILRADHRLHLRCEFSDPKVLDMLRPHIDDPVLMLVSLMDHTPGQRQFTDTDKYRTYYKKGWSDEEFAEIARRLRATQAACAASNRQAIVDLCRARTIPMASHDDTLPEHVAQAVAEGMAIAEFPTTRTAARLAREHGIRIVMGGPNLVRGASHSGNVSARELAEAGLLDIISSDYVPGSLVAGAFALHRQTGLSLPDAVARISANPADAVGLTDRGRIACGLRADLVRVREIEGVPAVLRTWSVGCSGKLEITTKNAA</sequence>
<dbReference type="GO" id="GO:0019700">
    <property type="term" value="P:organic phosphonate catabolic process"/>
    <property type="evidence" value="ECO:0007669"/>
    <property type="project" value="InterPro"/>
</dbReference>
<proteinExistence type="predicted"/>
<dbReference type="eggNOG" id="COG3454">
    <property type="taxonomic scope" value="Bacteria"/>
</dbReference>
<dbReference type="PANTHER" id="PTHR43135:SF3">
    <property type="entry name" value="ALPHA-D-RIBOSE 1-METHYLPHOSPHONATE 5-TRIPHOSPHATE DIPHOSPHATASE"/>
    <property type="match status" value="1"/>
</dbReference>
<dbReference type="PIRSF" id="PIRSF038971">
    <property type="entry name" value="PhnM"/>
    <property type="match status" value="1"/>
</dbReference>
<dbReference type="RefSeq" id="WP_014322875.1">
    <property type="nucleotide sequence ID" value="NC_016803.1"/>
</dbReference>
<evidence type="ECO:0000313" key="3">
    <source>
        <dbReference type="Proteomes" id="UP000007845"/>
    </source>
</evidence>
<evidence type="ECO:0000259" key="1">
    <source>
        <dbReference type="Pfam" id="PF07969"/>
    </source>
</evidence>
<dbReference type="InterPro" id="IPR051781">
    <property type="entry name" value="Metallo-dep_Hydrolase"/>
</dbReference>
<dbReference type="SMR" id="F0JIL5"/>
<organism evidence="2 3">
    <name type="scientific">Pseudodesulfovibrio mercurii</name>
    <dbReference type="NCBI Taxonomy" id="641491"/>
    <lineage>
        <taxon>Bacteria</taxon>
        <taxon>Pseudomonadati</taxon>
        <taxon>Thermodesulfobacteriota</taxon>
        <taxon>Desulfovibrionia</taxon>
        <taxon>Desulfovibrionales</taxon>
        <taxon>Desulfovibrionaceae</taxon>
    </lineage>
</organism>
<dbReference type="KEGG" id="ddn:DND132_2245"/>
<dbReference type="NCBIfam" id="TIGR02318">
    <property type="entry name" value="phosphono_phnM"/>
    <property type="match status" value="1"/>
</dbReference>
<dbReference type="InterPro" id="IPR011059">
    <property type="entry name" value="Metal-dep_hydrolase_composite"/>
</dbReference>
<dbReference type="NCBIfam" id="NF011981">
    <property type="entry name" value="PRK15446.1-2"/>
    <property type="match status" value="1"/>
</dbReference>
<dbReference type="AlphaFoldDB" id="F0JIL5"/>
<dbReference type="EMBL" id="CP003220">
    <property type="protein sequence ID" value="EGB15449.1"/>
    <property type="molecule type" value="Genomic_DNA"/>
</dbReference>
<dbReference type="OrthoDB" id="9785413at2"/>
<dbReference type="NCBIfam" id="NF011984">
    <property type="entry name" value="PRK15446.1-5"/>
    <property type="match status" value="1"/>
</dbReference>
<dbReference type="NCBIfam" id="NF011990">
    <property type="entry name" value="PRK15446.2-6"/>
    <property type="match status" value="1"/>
</dbReference>
<feature type="domain" description="Amidohydrolase 3" evidence="1">
    <location>
        <begin position="169"/>
        <end position="357"/>
    </location>
</feature>
<reference evidence="2 3" key="1">
    <citation type="journal article" date="2011" name="J. Bacteriol.">
        <title>Genome sequence of the mercury-methylating strain Desulfovibrio desulfuricans ND132.</title>
        <authorList>
            <person name="Brown S.D."/>
            <person name="Gilmour C.C."/>
            <person name="Kucken A.M."/>
            <person name="Wall J.D."/>
            <person name="Elias D.A."/>
            <person name="Brandt C.C."/>
            <person name="Podar M."/>
            <person name="Chertkov O."/>
            <person name="Held B."/>
            <person name="Bruce D.C."/>
            <person name="Detter J.C."/>
            <person name="Tapia R."/>
            <person name="Han C.S."/>
            <person name="Goodwin L.A."/>
            <person name="Cheng J.F."/>
            <person name="Pitluck S."/>
            <person name="Woyke T."/>
            <person name="Mikhailova N."/>
            <person name="Ivanova N.N."/>
            <person name="Han J."/>
            <person name="Lucas S."/>
            <person name="Lapidus A.L."/>
            <person name="Land M.L."/>
            <person name="Hauser L.J."/>
            <person name="Palumbo A.V."/>
        </authorList>
    </citation>
    <scope>NUCLEOTIDE SEQUENCE [LARGE SCALE GENOMIC DNA]</scope>
    <source>
        <strain evidence="2 3">ND132</strain>
    </source>
</reference>
<dbReference type="PANTHER" id="PTHR43135">
    <property type="entry name" value="ALPHA-D-RIBOSE 1-METHYLPHOSPHONATE 5-TRIPHOSPHATE DIPHOSPHATASE"/>
    <property type="match status" value="1"/>
</dbReference>
<protein>
    <submittedName>
        <fullName evidence="2">Phosphonate metabolism protein PhnM</fullName>
    </submittedName>
</protein>
<dbReference type="InterPro" id="IPR032466">
    <property type="entry name" value="Metal_Hydrolase"/>
</dbReference>
<gene>
    <name evidence="2" type="ORF">DND132_2245</name>
</gene>
<dbReference type="NCBIfam" id="NF011987">
    <property type="entry name" value="PRK15446.2-3"/>
    <property type="match status" value="1"/>
</dbReference>
<dbReference type="InterPro" id="IPR013108">
    <property type="entry name" value="Amidohydro_3"/>
</dbReference>
<keyword evidence="3" id="KW-1185">Reference proteome</keyword>
<dbReference type="Gene3D" id="3.20.20.140">
    <property type="entry name" value="Metal-dependent hydrolases"/>
    <property type="match status" value="2"/>
</dbReference>
<dbReference type="Proteomes" id="UP000007845">
    <property type="component" value="Chromosome"/>
</dbReference>
<dbReference type="SUPFAM" id="SSF51338">
    <property type="entry name" value="Composite domain of metallo-dependent hydrolases"/>
    <property type="match status" value="1"/>
</dbReference>
<dbReference type="GO" id="GO:0016810">
    <property type="term" value="F:hydrolase activity, acting on carbon-nitrogen (but not peptide) bonds"/>
    <property type="evidence" value="ECO:0007669"/>
    <property type="project" value="InterPro"/>
</dbReference>
<dbReference type="STRING" id="641491.DND132_2245"/>
<evidence type="ECO:0000313" key="2">
    <source>
        <dbReference type="EMBL" id="EGB15449.1"/>
    </source>
</evidence>
<dbReference type="HOGENOM" id="CLU_060303_1_0_7"/>
<dbReference type="SUPFAM" id="SSF51556">
    <property type="entry name" value="Metallo-dependent hydrolases"/>
    <property type="match status" value="1"/>
</dbReference>
<dbReference type="CDD" id="cd01306">
    <property type="entry name" value="PhnM"/>
    <property type="match status" value="1"/>
</dbReference>
<dbReference type="Pfam" id="PF07969">
    <property type="entry name" value="Amidohydro_3"/>
    <property type="match status" value="1"/>
</dbReference>
<name>F0JIL5_9BACT</name>
<dbReference type="InterPro" id="IPR012696">
    <property type="entry name" value="PhnM"/>
</dbReference>
<dbReference type="Gene3D" id="2.30.40.10">
    <property type="entry name" value="Urease, subunit C, domain 1"/>
    <property type="match status" value="1"/>
</dbReference>
<accession>F0JIL5</accession>